<keyword evidence="3" id="KW-1185">Reference proteome</keyword>
<dbReference type="Proteomes" id="UP000054653">
    <property type="component" value="Unassembled WGS sequence"/>
</dbReference>
<reference evidence="2 3" key="1">
    <citation type="submission" date="2015-01" db="EMBL/GenBank/DDBJ databases">
        <title>Evolution of Trichinella species and genotypes.</title>
        <authorList>
            <person name="Korhonen P.K."/>
            <person name="Edoardo P."/>
            <person name="Giuseppe L.R."/>
            <person name="Gasser R.B."/>
        </authorList>
    </citation>
    <scope>NUCLEOTIDE SEQUENCE [LARGE SCALE GENOMIC DNA]</scope>
    <source>
        <strain evidence="2">ISS120</strain>
    </source>
</reference>
<proteinExistence type="predicted"/>
<keyword evidence="1" id="KW-0812">Transmembrane</keyword>
<keyword evidence="1" id="KW-0472">Membrane</keyword>
<gene>
    <name evidence="2" type="ORF">T03_6009</name>
</gene>
<evidence type="ECO:0000256" key="1">
    <source>
        <dbReference type="SAM" id="Phobius"/>
    </source>
</evidence>
<name>A0A0V0YV26_TRIBR</name>
<feature type="non-terminal residue" evidence="2">
    <location>
        <position position="56"/>
    </location>
</feature>
<accession>A0A0V0YV26</accession>
<organism evidence="2 3">
    <name type="scientific">Trichinella britovi</name>
    <name type="common">Parasitic roundworm</name>
    <dbReference type="NCBI Taxonomy" id="45882"/>
    <lineage>
        <taxon>Eukaryota</taxon>
        <taxon>Metazoa</taxon>
        <taxon>Ecdysozoa</taxon>
        <taxon>Nematoda</taxon>
        <taxon>Enoplea</taxon>
        <taxon>Dorylaimia</taxon>
        <taxon>Trichinellida</taxon>
        <taxon>Trichinellidae</taxon>
        <taxon>Trichinella</taxon>
    </lineage>
</organism>
<evidence type="ECO:0000313" key="2">
    <source>
        <dbReference type="EMBL" id="KRY03963.1"/>
    </source>
</evidence>
<feature type="transmembrane region" description="Helical" evidence="1">
    <location>
        <begin position="27"/>
        <end position="47"/>
    </location>
</feature>
<comment type="caution">
    <text evidence="2">The sequence shown here is derived from an EMBL/GenBank/DDBJ whole genome shotgun (WGS) entry which is preliminary data.</text>
</comment>
<keyword evidence="1" id="KW-1133">Transmembrane helix</keyword>
<sequence length="56" mass="6696">MRWRLYHCTPLWLTCCIGSGVSSKLRFFHFVCRVLIYTTALCVIFRINLNYHFVVP</sequence>
<dbReference type="EMBL" id="JYDI01006038">
    <property type="protein sequence ID" value="KRY03963.1"/>
    <property type="molecule type" value="Genomic_DNA"/>
</dbReference>
<evidence type="ECO:0000313" key="3">
    <source>
        <dbReference type="Proteomes" id="UP000054653"/>
    </source>
</evidence>
<dbReference type="AlphaFoldDB" id="A0A0V0YV26"/>
<protein>
    <submittedName>
        <fullName evidence="2">Uncharacterized protein</fullName>
    </submittedName>
</protein>